<name>B6E2B7_9ABAC</name>
<accession>B6E2B7</accession>
<organism evidence="1">
    <name type="scientific">Ophiusa disjungens nucleopolyhedrovirus</name>
    <dbReference type="NCBI Taxonomy" id="521523"/>
    <lineage>
        <taxon>Viruses</taxon>
        <taxon>Viruses incertae sedis</taxon>
        <taxon>Naldaviricetes</taxon>
        <taxon>Lefavirales</taxon>
        <taxon>Baculoviridae</taxon>
        <taxon>Alphabaculovirus</taxon>
    </lineage>
</organism>
<reference evidence="1" key="1">
    <citation type="submission" date="2008-09" db="EMBL/GenBank/DDBJ databases">
        <authorList>
            <person name="Chang R.L."/>
            <person name="Lin T."/>
            <person name="Zhang Q."/>
            <person name="Zhang Y.H."/>
        </authorList>
    </citation>
    <scope>NUCLEOTIDE SEQUENCE</scope>
    <source>
        <strain evidence="1">OdMNPV-SCAU</strain>
    </source>
</reference>
<protein>
    <submittedName>
        <fullName evidence="1">p52</fullName>
    </submittedName>
</protein>
<proteinExistence type="predicted"/>
<sequence length="443" mass="50193">MVSVSDETLALYNNGIDFRDLSDKLRSYIQSVRDYKIKLKNVSSAMKAIKADEASLTGMLDVLIKSSDATKNLNFESKTDSMAEWAAMVDKTDSFELANATNIGEQLDTLLNMGRDAMVMAPDGTVDRVVCAAIVAQALFKDRFDENELSFTKIVNGVAYPDDSAIYTEKLKCLLYYLKCVCEQMKLGRSSAVMNEPIRLVRRAVDADDNPVHMYNYSNRMIVAEDVEIHVDANNNAKPRANAEPSDRDYFVLYCNKRLGATALAAYATSEDVWFMRCPELYALRYFKRQSDLTEHSIVLQNVMQYNVVKEASFNSKRQNGTKAFVNFVAYDAYERHLRHFMDDPQYVDQTLKKMLAAVRYAQNSSPAKVTFHANDNGTFMFLLQVLAAQIAESRITFSVMNAEIKHDLDLAAAELVEYTIAGLYERLYNYNFNATGQSNLRR</sequence>
<evidence type="ECO:0000313" key="1">
    <source>
        <dbReference type="EMBL" id="ACI43907.1"/>
    </source>
</evidence>
<dbReference type="EMBL" id="FJ197340">
    <property type="protein sequence ID" value="ACI43907.1"/>
    <property type="molecule type" value="Genomic_DNA"/>
</dbReference>